<evidence type="ECO:0000256" key="1">
    <source>
        <dbReference type="ARBA" id="ARBA00009437"/>
    </source>
</evidence>
<reference evidence="6 7" key="1">
    <citation type="submission" date="2019-11" db="EMBL/GenBank/DDBJ databases">
        <title>Characterisation of Fundicoccus ignavus gen. nov. sp. nov., a novel genus of the family Aerococcaceae isolated from bulk tank milk.</title>
        <authorList>
            <person name="Siebert A."/>
            <person name="Huptas C."/>
            <person name="Wenning M."/>
            <person name="Scherer S."/>
            <person name="Doll E.V."/>
        </authorList>
    </citation>
    <scope>NUCLEOTIDE SEQUENCE [LARGE SCALE GENOMIC DNA]</scope>
    <source>
        <strain evidence="6 7">WS4759</strain>
    </source>
</reference>
<evidence type="ECO:0000256" key="2">
    <source>
        <dbReference type="ARBA" id="ARBA00023015"/>
    </source>
</evidence>
<accession>A0A6I2GPS6</accession>
<dbReference type="AlphaFoldDB" id="A0A6I2GPS6"/>
<evidence type="ECO:0000259" key="5">
    <source>
        <dbReference type="PROSITE" id="PS50931"/>
    </source>
</evidence>
<evidence type="ECO:0000256" key="4">
    <source>
        <dbReference type="ARBA" id="ARBA00023163"/>
    </source>
</evidence>
<dbReference type="SUPFAM" id="SSF46785">
    <property type="entry name" value="Winged helix' DNA-binding domain"/>
    <property type="match status" value="1"/>
</dbReference>
<evidence type="ECO:0000313" key="6">
    <source>
        <dbReference type="EMBL" id="MRI86498.1"/>
    </source>
</evidence>
<organism evidence="6 7">
    <name type="scientific">Fundicoccus ignavus</name>
    <dbReference type="NCBI Taxonomy" id="2664442"/>
    <lineage>
        <taxon>Bacteria</taxon>
        <taxon>Bacillati</taxon>
        <taxon>Bacillota</taxon>
        <taxon>Bacilli</taxon>
        <taxon>Lactobacillales</taxon>
        <taxon>Aerococcaceae</taxon>
        <taxon>Fundicoccus</taxon>
    </lineage>
</organism>
<dbReference type="PRINTS" id="PR00039">
    <property type="entry name" value="HTHLYSR"/>
</dbReference>
<dbReference type="InterPro" id="IPR036388">
    <property type="entry name" value="WH-like_DNA-bd_sf"/>
</dbReference>
<evidence type="ECO:0000313" key="7">
    <source>
        <dbReference type="Proteomes" id="UP000430975"/>
    </source>
</evidence>
<dbReference type="GO" id="GO:0003700">
    <property type="term" value="F:DNA-binding transcription factor activity"/>
    <property type="evidence" value="ECO:0007669"/>
    <property type="project" value="InterPro"/>
</dbReference>
<keyword evidence="3" id="KW-0238">DNA-binding</keyword>
<gene>
    <name evidence="6" type="ORF">GIY09_11645</name>
</gene>
<keyword evidence="4" id="KW-0804">Transcription</keyword>
<feature type="domain" description="HTH lysR-type" evidence="5">
    <location>
        <begin position="5"/>
        <end position="61"/>
    </location>
</feature>
<dbReference type="Pfam" id="PF03466">
    <property type="entry name" value="LysR_substrate"/>
    <property type="match status" value="1"/>
</dbReference>
<dbReference type="Gene3D" id="3.40.190.10">
    <property type="entry name" value="Periplasmic binding protein-like II"/>
    <property type="match status" value="2"/>
</dbReference>
<dbReference type="PROSITE" id="PS50931">
    <property type="entry name" value="HTH_LYSR"/>
    <property type="match status" value="1"/>
</dbReference>
<keyword evidence="7" id="KW-1185">Reference proteome</keyword>
<sequence>MIKMLDFRHETFLVLCSCGSFTKAAEQLHVTQPAVSQHIKYLEEYYGCKLIDTSNRKIRITQQGLRLKEFATTIYSDSQHFKGNIRTFKSEEIHFSFGATLSIGEYVMPTILSRLLAAFPAITFQMTVANTKTLLEQLNQGELDFILVEGLFDKMQYDTMLFRLENFIPVCSPQAEFATQAVRFESLRNNRLILRESGSGTREIFEHILLDRNYSLNMFDRIIEVGNMAAIKQMVSKDLGITFLFEVAAKKEIASGELSKINIVDFSEQREFNFVTLKDSFFREQYMRIFQLLNQAAAEEEEM</sequence>
<dbReference type="EMBL" id="WJQS01000018">
    <property type="protein sequence ID" value="MRI86498.1"/>
    <property type="molecule type" value="Genomic_DNA"/>
</dbReference>
<dbReference type="SUPFAM" id="SSF53850">
    <property type="entry name" value="Periplasmic binding protein-like II"/>
    <property type="match status" value="1"/>
</dbReference>
<dbReference type="InterPro" id="IPR000847">
    <property type="entry name" value="LysR_HTH_N"/>
</dbReference>
<dbReference type="InterPro" id="IPR005119">
    <property type="entry name" value="LysR_subst-bd"/>
</dbReference>
<name>A0A6I2GPS6_9LACT</name>
<keyword evidence="2" id="KW-0805">Transcription regulation</keyword>
<dbReference type="PANTHER" id="PTHR30126:SF39">
    <property type="entry name" value="HTH-TYPE TRANSCRIPTIONAL REGULATOR CYSL"/>
    <property type="match status" value="1"/>
</dbReference>
<proteinExistence type="inferred from homology"/>
<dbReference type="PANTHER" id="PTHR30126">
    <property type="entry name" value="HTH-TYPE TRANSCRIPTIONAL REGULATOR"/>
    <property type="match status" value="1"/>
</dbReference>
<dbReference type="Gene3D" id="1.10.10.10">
    <property type="entry name" value="Winged helix-like DNA-binding domain superfamily/Winged helix DNA-binding domain"/>
    <property type="match status" value="1"/>
</dbReference>
<evidence type="ECO:0000256" key="3">
    <source>
        <dbReference type="ARBA" id="ARBA00023125"/>
    </source>
</evidence>
<dbReference type="InterPro" id="IPR036390">
    <property type="entry name" value="WH_DNA-bd_sf"/>
</dbReference>
<dbReference type="Proteomes" id="UP000430975">
    <property type="component" value="Unassembled WGS sequence"/>
</dbReference>
<comment type="caution">
    <text evidence="6">The sequence shown here is derived from an EMBL/GenBank/DDBJ whole genome shotgun (WGS) entry which is preliminary data.</text>
</comment>
<dbReference type="Pfam" id="PF00126">
    <property type="entry name" value="HTH_1"/>
    <property type="match status" value="1"/>
</dbReference>
<dbReference type="GO" id="GO:0000976">
    <property type="term" value="F:transcription cis-regulatory region binding"/>
    <property type="evidence" value="ECO:0007669"/>
    <property type="project" value="TreeGrafter"/>
</dbReference>
<protein>
    <submittedName>
        <fullName evidence="6">LysR family transcriptional regulator</fullName>
    </submittedName>
</protein>
<comment type="similarity">
    <text evidence="1">Belongs to the LysR transcriptional regulatory family.</text>
</comment>